<evidence type="ECO:0000256" key="1">
    <source>
        <dbReference type="SAM" id="Phobius"/>
    </source>
</evidence>
<dbReference type="Proteomes" id="UP000004949">
    <property type="component" value="Unassembled WGS sequence"/>
</dbReference>
<gene>
    <name evidence="2" type="ORF">GMO_02490</name>
</gene>
<dbReference type="RefSeq" id="WP_008850399.1">
    <property type="nucleotide sequence ID" value="NZ_AGQV01000001.1"/>
</dbReference>
<dbReference type="EMBL" id="AGQV01000001">
    <property type="protein sequence ID" value="EHH68942.1"/>
    <property type="molecule type" value="Genomic_DNA"/>
</dbReference>
<accession>G6XFI4</accession>
<proteinExistence type="predicted"/>
<keyword evidence="3" id="KW-1185">Reference proteome</keyword>
<dbReference type="OrthoDB" id="7275781at2"/>
<feature type="transmembrane region" description="Helical" evidence="1">
    <location>
        <begin position="6"/>
        <end position="27"/>
    </location>
</feature>
<organism evidence="2 3">
    <name type="scientific">Gluconobacter morbifer G707</name>
    <dbReference type="NCBI Taxonomy" id="1088869"/>
    <lineage>
        <taxon>Bacteria</taxon>
        <taxon>Pseudomonadati</taxon>
        <taxon>Pseudomonadota</taxon>
        <taxon>Alphaproteobacteria</taxon>
        <taxon>Acetobacterales</taxon>
        <taxon>Acetobacteraceae</taxon>
        <taxon>Gluconobacter</taxon>
    </lineage>
</organism>
<keyword evidence="1" id="KW-1133">Transmembrane helix</keyword>
<evidence type="ECO:0008006" key="4">
    <source>
        <dbReference type="Google" id="ProtNLM"/>
    </source>
</evidence>
<dbReference type="PATRIC" id="fig|1088869.3.peg.252"/>
<name>G6XFI4_9PROT</name>
<sequence>MTLHDSLTAIAALFFIVVLVVCLRPLLNRLERIRAGRLNGEEPLALVGQMALDRSRRLSVVRYGAREVLVLTGGTQDVLMDWTPRESFASSLEDAS</sequence>
<keyword evidence="1" id="KW-0472">Membrane</keyword>
<dbReference type="STRING" id="1088869.GMO_02490"/>
<protein>
    <recommendedName>
        <fullName evidence="4">Flagellar biosynthesis protein FliO</fullName>
    </recommendedName>
</protein>
<evidence type="ECO:0000313" key="3">
    <source>
        <dbReference type="Proteomes" id="UP000004949"/>
    </source>
</evidence>
<evidence type="ECO:0000313" key="2">
    <source>
        <dbReference type="EMBL" id="EHH68942.1"/>
    </source>
</evidence>
<dbReference type="AlphaFoldDB" id="G6XFI4"/>
<reference evidence="2 3" key="1">
    <citation type="submission" date="2011-10" db="EMBL/GenBank/DDBJ databases">
        <title>Genome sequence of Gluconobacter morbifer G707, isolated from Drosophila gut.</title>
        <authorList>
            <person name="Lee W.-J."/>
            <person name="Kim E.-K."/>
        </authorList>
    </citation>
    <scope>NUCLEOTIDE SEQUENCE [LARGE SCALE GENOMIC DNA]</scope>
    <source>
        <strain evidence="2 3">G707</strain>
    </source>
</reference>
<comment type="caution">
    <text evidence="2">The sequence shown here is derived from an EMBL/GenBank/DDBJ whole genome shotgun (WGS) entry which is preliminary data.</text>
</comment>
<keyword evidence="1" id="KW-0812">Transmembrane</keyword>